<accession>A0ABS9ADC8</accession>
<feature type="region of interest" description="Disordered" evidence="1">
    <location>
        <begin position="1"/>
        <end position="38"/>
    </location>
</feature>
<sequence>MPSRLCPGYEHERRLTGPGRIDVKGAQHSFGGPASMGSDLAALPESGCETQMKGADQQRAGATPLGG</sequence>
<name>A0ABS9ADC8_9GAMM</name>
<evidence type="ECO:0000313" key="2">
    <source>
        <dbReference type="EMBL" id="MCE8019549.1"/>
    </source>
</evidence>
<dbReference type="RefSeq" id="WP_234272936.1">
    <property type="nucleotide sequence ID" value="NZ_JABFTT010000003.1"/>
</dbReference>
<evidence type="ECO:0000313" key="3">
    <source>
        <dbReference type="Proteomes" id="UP001320122"/>
    </source>
</evidence>
<comment type="caution">
    <text evidence="2">The sequence shown here is derived from an EMBL/GenBank/DDBJ whole genome shotgun (WGS) entry which is preliminary data.</text>
</comment>
<dbReference type="EMBL" id="JABFTT010000003">
    <property type="protein sequence ID" value="MCE8019549.1"/>
    <property type="molecule type" value="Genomic_DNA"/>
</dbReference>
<feature type="compositionally biased region" description="Basic and acidic residues" evidence="1">
    <location>
        <begin position="9"/>
        <end position="25"/>
    </location>
</feature>
<keyword evidence="3" id="KW-1185">Reference proteome</keyword>
<gene>
    <name evidence="2" type="ORF">HOP51_05355</name>
</gene>
<proteinExistence type="predicted"/>
<dbReference type="Proteomes" id="UP001320122">
    <property type="component" value="Unassembled WGS sequence"/>
</dbReference>
<organism evidence="2 3">
    <name type="scientific">Billgrantia zhangzhouensis</name>
    <dbReference type="NCBI Taxonomy" id="2733481"/>
    <lineage>
        <taxon>Bacteria</taxon>
        <taxon>Pseudomonadati</taxon>
        <taxon>Pseudomonadota</taxon>
        <taxon>Gammaproteobacteria</taxon>
        <taxon>Oceanospirillales</taxon>
        <taxon>Halomonadaceae</taxon>
        <taxon>Billgrantia</taxon>
    </lineage>
</organism>
<evidence type="ECO:0000256" key="1">
    <source>
        <dbReference type="SAM" id="MobiDB-lite"/>
    </source>
</evidence>
<protein>
    <submittedName>
        <fullName evidence="2">Uncharacterized protein</fullName>
    </submittedName>
</protein>
<reference evidence="2 3" key="1">
    <citation type="journal article" date="2021" name="Front. Microbiol.">
        <title>Aerobic Denitrification and Heterotrophic Sulfur Oxidation in the Genus Halomonas Revealed by Six Novel Species Characterizations and Genome-Based Analysis.</title>
        <authorList>
            <person name="Wang L."/>
            <person name="Shao Z."/>
        </authorList>
    </citation>
    <scope>NUCLEOTIDE SEQUENCE [LARGE SCALE GENOMIC DNA]</scope>
    <source>
        <strain evidence="2 3">MCCC 1A11036</strain>
    </source>
</reference>